<feature type="compositionally biased region" description="Low complexity" evidence="1">
    <location>
        <begin position="213"/>
        <end position="228"/>
    </location>
</feature>
<evidence type="ECO:0000313" key="2">
    <source>
        <dbReference type="EMBL" id="CAJ1954772.1"/>
    </source>
</evidence>
<protein>
    <submittedName>
        <fullName evidence="2">Uncharacterized protein</fullName>
    </submittedName>
</protein>
<feature type="compositionally biased region" description="Polar residues" evidence="1">
    <location>
        <begin position="462"/>
        <end position="478"/>
    </location>
</feature>
<comment type="caution">
    <text evidence="2">The sequence shown here is derived from an EMBL/GenBank/DDBJ whole genome shotgun (WGS) entry which is preliminary data.</text>
</comment>
<dbReference type="Proteomes" id="UP001295423">
    <property type="component" value="Unassembled WGS sequence"/>
</dbReference>
<feature type="region of interest" description="Disordered" evidence="1">
    <location>
        <begin position="347"/>
        <end position="516"/>
    </location>
</feature>
<feature type="region of interest" description="Disordered" evidence="1">
    <location>
        <begin position="208"/>
        <end position="230"/>
    </location>
</feature>
<organism evidence="2 3">
    <name type="scientific">Cylindrotheca closterium</name>
    <dbReference type="NCBI Taxonomy" id="2856"/>
    <lineage>
        <taxon>Eukaryota</taxon>
        <taxon>Sar</taxon>
        <taxon>Stramenopiles</taxon>
        <taxon>Ochrophyta</taxon>
        <taxon>Bacillariophyta</taxon>
        <taxon>Bacillariophyceae</taxon>
        <taxon>Bacillariophycidae</taxon>
        <taxon>Bacillariales</taxon>
        <taxon>Bacillariaceae</taxon>
        <taxon>Cylindrotheca</taxon>
    </lineage>
</organism>
<evidence type="ECO:0000256" key="1">
    <source>
        <dbReference type="SAM" id="MobiDB-lite"/>
    </source>
</evidence>
<sequence length="544" mass="60401">MMNSNNEASLASPIVRFDESASKKDKKKKKRKVKLYLGDEKTKKATNSGDVELYDILQALRVEDVIRISGPVSHMKDTIVAALYDYSVQRTKNFMRGDIFWLPPVQGVVPVEDSLYEDLCVCLDILQDSTLATLQDSPEERWDKDEMLMEYQVRIDIEMEFMKPLLIVDFSLITFVSEDAQTEFERFLNHLMVHSGAKIIKIETPSRTIDPLSGQSQSTGESTNSSSEALTEIIRFLEEEDKKERRERKVSSDRSAFSMGSSLAYSEGSTQFAANSDSGATIESGATADTGSLLAGTKLFGSLMEEPSLVGAEHRARIDDDRSFGSLEGEPSAEERYNRDDYFFQMAAAPSPSTKPTTRTVANKSRSQQSLANVAPRKPSPIDANGPTRSRSYNSQSSISSNSASTPLPSSQEPLNAIAPRKSSPIDVNHRPTRSRSYNSQSIIASNNAFTPVRSSSSLSSPNTAHRLQRTSSRTGSAQERAGGESPRRRKKRSARKREIEDEEESYFSNTTDYSSAERPSLSHLLCGLDLGDASKSLRRFFCF</sequence>
<reference evidence="2" key="1">
    <citation type="submission" date="2023-08" db="EMBL/GenBank/DDBJ databases">
        <authorList>
            <person name="Audoor S."/>
            <person name="Bilcke G."/>
        </authorList>
    </citation>
    <scope>NUCLEOTIDE SEQUENCE</scope>
</reference>
<feature type="compositionally biased region" description="Polar residues" evidence="1">
    <location>
        <begin position="435"/>
        <end position="454"/>
    </location>
</feature>
<feature type="compositionally biased region" description="Polar residues" evidence="1">
    <location>
        <begin position="351"/>
        <end position="372"/>
    </location>
</feature>
<gene>
    <name evidence="2" type="ORF">CYCCA115_LOCUS15364</name>
</gene>
<keyword evidence="3" id="KW-1185">Reference proteome</keyword>
<dbReference type="EMBL" id="CAKOGP040001869">
    <property type="protein sequence ID" value="CAJ1954772.1"/>
    <property type="molecule type" value="Genomic_DNA"/>
</dbReference>
<name>A0AAD2JJ00_9STRA</name>
<feature type="compositionally biased region" description="Low complexity" evidence="1">
    <location>
        <begin position="388"/>
        <end position="412"/>
    </location>
</feature>
<feature type="region of interest" description="Disordered" evidence="1">
    <location>
        <begin position="321"/>
        <end position="340"/>
    </location>
</feature>
<accession>A0AAD2JJ00</accession>
<evidence type="ECO:0000313" key="3">
    <source>
        <dbReference type="Proteomes" id="UP001295423"/>
    </source>
</evidence>
<proteinExistence type="predicted"/>
<dbReference type="AlphaFoldDB" id="A0AAD2JJ00"/>